<protein>
    <submittedName>
        <fullName evidence="1">Uncharacterized protein</fullName>
    </submittedName>
</protein>
<keyword evidence="2" id="KW-1185">Reference proteome</keyword>
<reference evidence="1 2" key="1">
    <citation type="submission" date="2018-04" db="EMBL/GenBank/DDBJ databases">
        <authorList>
            <person name="Go L.Y."/>
            <person name="Mitchell J.A."/>
        </authorList>
    </citation>
    <scope>NUCLEOTIDE SEQUENCE [LARGE SCALE GENOMIC DNA]</scope>
</reference>
<proteinExistence type="predicted"/>
<dbReference type="EMBL" id="MH248138">
    <property type="protein sequence ID" value="AWY08428.1"/>
    <property type="molecule type" value="Genomic_DNA"/>
</dbReference>
<dbReference type="Proteomes" id="UP000251795">
    <property type="component" value="Segment"/>
</dbReference>
<evidence type="ECO:0000313" key="1">
    <source>
        <dbReference type="EMBL" id="AWY08428.1"/>
    </source>
</evidence>
<sequence length="328" mass="34920">MAIQRVNATKLIGLEALTRDLVTKMVAAGFELVAVDGVAGTQIKPDGKAFYLLASDSVDPLFATQQWGILFKADNDAKTLAINILPDIQVSETDYAAAKRSATVEIGRLSKGGQIANSFIDLVADWKMDATADLSAYPLTYDFITTDHGIALHINAEGFDNTGTAFSWFVAQRGVQAGDTTPGDHSPLFCIFSCGGGLAGDPDTIKPEAVQRYTVIETGIYSATVPLSAVQASPDAAPIINPLQQVMIAEGNRAIVLFPQMINTQRYVYFATLDMLGYTSADVLSAGSEIQLNPLNATNKTKYLGMNANGKDNRGMRLMLPVGTGDAA</sequence>
<organism evidence="1 2">
    <name type="scientific">Erwinia phage vB_EamM_Alexandra</name>
    <dbReference type="NCBI Taxonomy" id="2201424"/>
    <lineage>
        <taxon>Viruses</taxon>
        <taxon>Duplodnaviria</taxon>
        <taxon>Heunggongvirae</taxon>
        <taxon>Uroviricota</taxon>
        <taxon>Caudoviricetes</taxon>
        <taxon>Alexandravirus</taxon>
        <taxon>Alexandravirus alexandra</taxon>
    </lineage>
</organism>
<name>A0A2Z4QDV6_9CAUD</name>
<evidence type="ECO:0000313" key="2">
    <source>
        <dbReference type="Proteomes" id="UP000251795"/>
    </source>
</evidence>
<gene>
    <name evidence="1" type="ORF">Alexandra_156</name>
</gene>
<accession>A0A2Z4QDV6</accession>